<evidence type="ECO:0000313" key="3">
    <source>
        <dbReference type="Proteomes" id="UP000298050"/>
    </source>
</evidence>
<feature type="domain" description="Amidohydrolase 3" evidence="1">
    <location>
        <begin position="99"/>
        <end position="403"/>
    </location>
</feature>
<dbReference type="PANTHER" id="PTHR32027">
    <property type="entry name" value="CYTOSINE DEAMINASE"/>
    <property type="match status" value="1"/>
</dbReference>
<dbReference type="GO" id="GO:0016814">
    <property type="term" value="F:hydrolase activity, acting on carbon-nitrogen (but not peptide) bonds, in cyclic amidines"/>
    <property type="evidence" value="ECO:0007669"/>
    <property type="project" value="TreeGrafter"/>
</dbReference>
<dbReference type="EMBL" id="SRLE01000005">
    <property type="protein sequence ID" value="TGD74592.1"/>
    <property type="molecule type" value="Genomic_DNA"/>
</dbReference>
<keyword evidence="3" id="KW-1185">Reference proteome</keyword>
<proteinExistence type="predicted"/>
<dbReference type="Gene3D" id="2.30.40.10">
    <property type="entry name" value="Urease, subunit C, domain 1"/>
    <property type="match status" value="1"/>
</dbReference>
<dbReference type="AlphaFoldDB" id="A0A4Z0M4N4"/>
<organism evidence="2 3">
    <name type="scientific">Mangrovimicrobium sediminis</name>
    <dbReference type="NCBI Taxonomy" id="2562682"/>
    <lineage>
        <taxon>Bacteria</taxon>
        <taxon>Pseudomonadati</taxon>
        <taxon>Pseudomonadota</taxon>
        <taxon>Gammaproteobacteria</taxon>
        <taxon>Cellvibrionales</taxon>
        <taxon>Halieaceae</taxon>
        <taxon>Mangrovimicrobium</taxon>
    </lineage>
</organism>
<name>A0A4Z0M4N4_9GAMM</name>
<dbReference type="Pfam" id="PF07969">
    <property type="entry name" value="Amidohydro_3"/>
    <property type="match status" value="1"/>
</dbReference>
<dbReference type="PANTHER" id="PTHR32027:SF9">
    <property type="entry name" value="BLL3847 PROTEIN"/>
    <property type="match status" value="1"/>
</dbReference>
<evidence type="ECO:0000313" key="2">
    <source>
        <dbReference type="EMBL" id="TGD74592.1"/>
    </source>
</evidence>
<protein>
    <recommendedName>
        <fullName evidence="1">Amidohydrolase 3 domain-containing protein</fullName>
    </recommendedName>
</protein>
<dbReference type="CDD" id="cd01293">
    <property type="entry name" value="Bact_CD"/>
    <property type="match status" value="1"/>
</dbReference>
<reference evidence="2 3" key="1">
    <citation type="submission" date="2019-04" db="EMBL/GenBank/DDBJ databases">
        <title>Taxonomy of novel Haliea sp. from mangrove soil of West Coast of India.</title>
        <authorList>
            <person name="Verma A."/>
            <person name="Kumar P."/>
            <person name="Krishnamurthi S."/>
        </authorList>
    </citation>
    <scope>NUCLEOTIDE SEQUENCE [LARGE SCALE GENOMIC DNA]</scope>
    <source>
        <strain evidence="2 3">SAOS-164</strain>
    </source>
</reference>
<dbReference type="OrthoDB" id="9776455at2"/>
<dbReference type="InterPro" id="IPR032466">
    <property type="entry name" value="Metal_Hydrolase"/>
</dbReference>
<dbReference type="InterPro" id="IPR052349">
    <property type="entry name" value="Metallo-hydrolase_Enzymes"/>
</dbReference>
<accession>A0A4Z0M4N4</accession>
<dbReference type="Gene3D" id="3.20.20.140">
    <property type="entry name" value="Metal-dependent hydrolases"/>
    <property type="match status" value="1"/>
</dbReference>
<gene>
    <name evidence="2" type="ORF">E4634_05130</name>
</gene>
<sequence>MNEGSSQAFDLLLRDLRLPGQSGAHCLGLRDGRIAHLGADADLPAASVRNAGGALALPGLVEPHAHLDKTYSHDCHLVSGSSGRGALCDAIAAMREYKRQRSIEDVVSRAERALQRAVSAGVCYLRSHIDLGSAEELAVLDAMLGLAQRWSGRITAEFTVLGNLADADGRAIFAEALQMGAVAVGGTPALCAAPEAAVDAALDLATQYGRPLDLHIDETEDPASPCLRHLAQRCIELDWRGPVAASHCCSLGFLPDAQRAEVIDLVQRAGISVITLPACNLVLMGREAQPTPRGIPPVAELLDAGINVAVGGDNVQDPFQPWGDYDPLAQSALLAHVAQLDGADSATLLALASANPARALGIEAATLAVGSPAHFSLLDCADLRAALCERPLRRAVYFAGRPVLEQTLSTQWLPTAMEAS</sequence>
<dbReference type="InterPro" id="IPR013108">
    <property type="entry name" value="Amidohydro_3"/>
</dbReference>
<evidence type="ECO:0000259" key="1">
    <source>
        <dbReference type="Pfam" id="PF07969"/>
    </source>
</evidence>
<dbReference type="InterPro" id="IPR011059">
    <property type="entry name" value="Metal-dep_hydrolase_composite"/>
</dbReference>
<dbReference type="RefSeq" id="WP_135441550.1">
    <property type="nucleotide sequence ID" value="NZ_SRLE01000005.1"/>
</dbReference>
<comment type="caution">
    <text evidence="2">The sequence shown here is derived from an EMBL/GenBank/DDBJ whole genome shotgun (WGS) entry which is preliminary data.</text>
</comment>
<dbReference type="Proteomes" id="UP000298050">
    <property type="component" value="Unassembled WGS sequence"/>
</dbReference>
<dbReference type="SUPFAM" id="SSF51556">
    <property type="entry name" value="Metallo-dependent hydrolases"/>
    <property type="match status" value="1"/>
</dbReference>
<dbReference type="SUPFAM" id="SSF51338">
    <property type="entry name" value="Composite domain of metallo-dependent hydrolases"/>
    <property type="match status" value="1"/>
</dbReference>